<dbReference type="Pfam" id="PF00814">
    <property type="entry name" value="TsaD"/>
    <property type="match status" value="2"/>
</dbReference>
<dbReference type="InterPro" id="IPR022496">
    <property type="entry name" value="T6A_TsaB"/>
</dbReference>
<dbReference type="AlphaFoldDB" id="A0A9D3AD54"/>
<comment type="function">
    <text evidence="8">Required for the formation of a threonylcarbamoyl group on adenosine at position 37 (t(6)A37) in tRNAs that read codons beginning with adenine. Is involved in the transfer of the threonylcarbamoyl moiety of threonylcarbamoyl-AMP (TC-AMP) to the N6 group of A37, together with TsaE and TsaB. TsaD likely plays a direct catalytic role in this reaction.</text>
</comment>
<dbReference type="CDD" id="cd24133">
    <property type="entry name" value="ASKHA_NBD_TsaD_bac"/>
    <property type="match status" value="1"/>
</dbReference>
<evidence type="ECO:0000256" key="6">
    <source>
        <dbReference type="ARBA" id="ARBA00023315"/>
    </source>
</evidence>
<dbReference type="GO" id="GO:0005829">
    <property type="term" value="C:cytosol"/>
    <property type="evidence" value="ECO:0007669"/>
    <property type="project" value="TreeGrafter"/>
</dbReference>
<dbReference type="SUPFAM" id="SSF55729">
    <property type="entry name" value="Acyl-CoA N-acyltransferases (Nat)"/>
    <property type="match status" value="1"/>
</dbReference>
<keyword evidence="2 8" id="KW-0808">Transferase</keyword>
<evidence type="ECO:0000256" key="9">
    <source>
        <dbReference type="SAM" id="MobiDB-lite"/>
    </source>
</evidence>
<dbReference type="InterPro" id="IPR016181">
    <property type="entry name" value="Acyl_CoA_acyltransferase"/>
</dbReference>
<dbReference type="PANTHER" id="PTHR11735:SF6">
    <property type="entry name" value="TRNA N6-ADENOSINE THREONYLCARBAMOYLTRANSFERASE, MITOCHONDRIAL"/>
    <property type="match status" value="1"/>
</dbReference>
<dbReference type="Gene3D" id="3.30.420.40">
    <property type="match status" value="4"/>
</dbReference>
<name>A0A9D3AD54_9ACTN</name>
<keyword evidence="3 8" id="KW-0819">tRNA processing</keyword>
<dbReference type="InterPro" id="IPR022450">
    <property type="entry name" value="TsaD"/>
</dbReference>
<keyword evidence="5 8" id="KW-0408">Iron</keyword>
<comment type="caution">
    <text evidence="8">Lacks conserved residue(s) required for the propagation of feature annotation.</text>
</comment>
<dbReference type="Proteomes" id="UP000789325">
    <property type="component" value="Unassembled WGS sequence"/>
</dbReference>
<sequence length="996" mass="103730">MIGEDSRREGASGQARHVLAFDTANEVIALGVGVLRAETRSIEVAASVEVEARRASNTQLVPRIDAVLSDLGAARADIACVCVGRGPGSFTGVRIAMATAKGIASALGVGLVGVSSLDAVAWNAQAAGVRGRLAVVADAMRKEVYPVRYVLDERGAERLEADRVVKAEVAADELRAGAAGQLVTGDALRKYGALFAPCGEALDEALWTPTGRGLLLALEAAWRAGKADPFDARRHDPAFVLPVYTRLSDAEENERIRLAKNDPKNLVTGVQDVEVRRDQRPSARDVAVMNARPDAEGITYKPLDAAHACAVAALEAQVMGSDAWNEALVLDELPRADRIWWAAYGAPAACPLPELEPEPVDAAVSRSVRPCDDGGAPRLGFAEQGAFARARDKGSSDPRDCSMRAEACGASVPPGVSSVAGDKAGGPASAADGRGNVPAAVANSTEDGCELQLAGYAGGWVVDGGVQILKVGVHPAWRRRGIARELLARVAADARDLGAAVCSLEVRASNEGARAFYEALGFRSLGARPRYYSDGEDALILEGPLPLAARDVAGMALVVDAASREQGQSEVAGAASPCESARSGMDRVLCMDSEPCAPSSQSKTPDRDFSASESSGEIYAQDAIRATPGEKPSQGTLEAHSSGEVSPLDAPRPLILAIESSCDETAAAIVDGEGFLVADVVASQIDFHARFGGVVPEIASRKHIEAICGVCDECLDAAAVRLGVPRLNWGDLDAVAVTYAPGLVGALVVGVAFAKGAAWAQDVPFIGVNHLEGHLYANKIGAPDFAPPAVVSLVSGGNTMLVHVRGWGDYVTLGSTIDDAVGEAFDKVAKALGLGYPGGPVISREAARGNPDAIAFPRAMMHSGDLRFSLSGLKTAVVTYINNERAAGRALNVPDICASFQQAVVDVQVKKAETALRQTGAPAFCLGGGVAANPVLRDAYRALCDRMGVRLVLPPLSACGDNAGMIALVALDRYRQGRFFGLDADAQAHTDLDEPY</sequence>
<keyword evidence="1 8" id="KW-0963">Cytoplasm</keyword>
<dbReference type="FunFam" id="3.30.420.40:FF:000040">
    <property type="entry name" value="tRNA N6-adenosine threonylcarbamoyltransferase"/>
    <property type="match status" value="1"/>
</dbReference>
<dbReference type="PANTHER" id="PTHR11735">
    <property type="entry name" value="TRNA N6-ADENOSINE THREONYLCARBAMOYLTRANSFERASE"/>
    <property type="match status" value="1"/>
</dbReference>
<feature type="binding site" evidence="8">
    <location>
        <position position="826"/>
    </location>
    <ligand>
        <name>substrate</name>
    </ligand>
</feature>
<dbReference type="Gene3D" id="3.40.630.30">
    <property type="match status" value="1"/>
</dbReference>
<evidence type="ECO:0000313" key="12">
    <source>
        <dbReference type="Proteomes" id="UP000789325"/>
    </source>
</evidence>
<dbReference type="Pfam" id="PF00583">
    <property type="entry name" value="Acetyltransf_1"/>
    <property type="match status" value="1"/>
</dbReference>
<evidence type="ECO:0000256" key="3">
    <source>
        <dbReference type="ARBA" id="ARBA00022694"/>
    </source>
</evidence>
<dbReference type="HAMAP" id="MF_01445">
    <property type="entry name" value="TsaD"/>
    <property type="match status" value="1"/>
</dbReference>
<feature type="region of interest" description="Disordered" evidence="9">
    <location>
        <begin position="627"/>
        <end position="646"/>
    </location>
</feature>
<dbReference type="InterPro" id="IPR017861">
    <property type="entry name" value="KAE1/TsaD"/>
</dbReference>
<evidence type="ECO:0000313" key="11">
    <source>
        <dbReference type="EMBL" id="HJH42961.1"/>
    </source>
</evidence>
<organism evidence="11 12">
    <name type="scientific">Rubneribacter badeniensis</name>
    <dbReference type="NCBI Taxonomy" id="2070688"/>
    <lineage>
        <taxon>Bacteria</taxon>
        <taxon>Bacillati</taxon>
        <taxon>Actinomycetota</taxon>
        <taxon>Coriobacteriia</taxon>
        <taxon>Eggerthellales</taxon>
        <taxon>Eggerthellaceae</taxon>
        <taxon>Rubneribacter</taxon>
    </lineage>
</organism>
<evidence type="ECO:0000256" key="1">
    <source>
        <dbReference type="ARBA" id="ARBA00022490"/>
    </source>
</evidence>
<dbReference type="PROSITE" id="PS51186">
    <property type="entry name" value="GNAT"/>
    <property type="match status" value="1"/>
</dbReference>
<gene>
    <name evidence="8 11" type="primary">tsaD</name>
    <name evidence="11" type="ORF">K8V16_04110</name>
</gene>
<feature type="binding site" evidence="8">
    <location>
        <position position="774"/>
    </location>
    <ligand>
        <name>Fe cation</name>
        <dbReference type="ChEBI" id="CHEBI:24875"/>
    </ligand>
</feature>
<feature type="binding site" evidence="8">
    <location>
        <begin position="793"/>
        <end position="797"/>
    </location>
    <ligand>
        <name>substrate</name>
    </ligand>
</feature>
<dbReference type="InterPro" id="IPR000182">
    <property type="entry name" value="GNAT_dom"/>
</dbReference>
<dbReference type="CDD" id="cd04301">
    <property type="entry name" value="NAT_SF"/>
    <property type="match status" value="1"/>
</dbReference>
<evidence type="ECO:0000256" key="4">
    <source>
        <dbReference type="ARBA" id="ARBA00022723"/>
    </source>
</evidence>
<feature type="binding site" evidence="8">
    <location>
        <position position="961"/>
    </location>
    <ligand>
        <name>Fe cation</name>
        <dbReference type="ChEBI" id="CHEBI:24875"/>
    </ligand>
</feature>
<evidence type="ECO:0000256" key="2">
    <source>
        <dbReference type="ARBA" id="ARBA00022679"/>
    </source>
</evidence>
<comment type="cofactor">
    <cofactor evidence="8">
        <name>Fe(2+)</name>
        <dbReference type="ChEBI" id="CHEBI:29033"/>
    </cofactor>
    <text evidence="8">Binds 1 Fe(2+) ion per subunit.</text>
</comment>
<keyword evidence="6 8" id="KW-0012">Acyltransferase</keyword>
<dbReference type="PRINTS" id="PR00789">
    <property type="entry name" value="OSIALOPTASE"/>
</dbReference>
<reference evidence="11" key="2">
    <citation type="submission" date="2021-09" db="EMBL/GenBank/DDBJ databases">
        <authorList>
            <person name="Gilroy R."/>
        </authorList>
    </citation>
    <scope>NUCLEOTIDE SEQUENCE</scope>
    <source>
        <strain evidence="11">USAMLcec12-2067</strain>
    </source>
</reference>
<comment type="subcellular location">
    <subcellularLocation>
        <location evidence="8">Cytoplasm</location>
    </subcellularLocation>
</comment>
<feature type="binding site" evidence="8">
    <location>
        <position position="839"/>
    </location>
    <ligand>
        <name>substrate</name>
    </ligand>
</feature>
<dbReference type="NCBIfam" id="TIGR03725">
    <property type="entry name" value="T6A_YeaZ"/>
    <property type="match status" value="1"/>
</dbReference>
<dbReference type="EC" id="2.3.1.234" evidence="8"/>
<feature type="region of interest" description="Disordered" evidence="9">
    <location>
        <begin position="592"/>
        <end position="614"/>
    </location>
</feature>
<evidence type="ECO:0000259" key="10">
    <source>
        <dbReference type="PROSITE" id="PS51186"/>
    </source>
</evidence>
<proteinExistence type="inferred from homology"/>
<protein>
    <recommendedName>
        <fullName evidence="8">tRNA N6-adenosine threonylcarbamoyltransferase</fullName>
        <ecNumber evidence="8">2.3.1.234</ecNumber>
    </recommendedName>
    <alternativeName>
        <fullName evidence="8">N6-L-threonylcarbamoyladenine synthase</fullName>
        <shortName evidence="8">t(6)A synthase</shortName>
    </alternativeName>
    <alternativeName>
        <fullName evidence="8">t(6)A37 threonylcarbamoyladenosine biosynthesis protein TsaD</fullName>
    </alternativeName>
    <alternativeName>
        <fullName evidence="8">tRNA threonylcarbamoyladenosine biosynthesis protein TsaD</fullName>
    </alternativeName>
</protein>
<feature type="region of interest" description="Disordered" evidence="9">
    <location>
        <begin position="411"/>
        <end position="433"/>
    </location>
</feature>
<keyword evidence="4 8" id="KW-0479">Metal-binding</keyword>
<feature type="domain" description="N-acetyltransferase" evidence="10">
    <location>
        <begin position="452"/>
        <end position="546"/>
    </location>
</feature>
<feature type="binding site" evidence="8">
    <location>
        <position position="933"/>
    </location>
    <ligand>
        <name>substrate</name>
    </ligand>
</feature>
<comment type="catalytic activity">
    <reaction evidence="7 8">
        <text>L-threonylcarbamoyladenylate + adenosine(37) in tRNA = N(6)-L-threonylcarbamoyladenosine(37) in tRNA + AMP + H(+)</text>
        <dbReference type="Rhea" id="RHEA:37059"/>
        <dbReference type="Rhea" id="RHEA-COMP:10162"/>
        <dbReference type="Rhea" id="RHEA-COMP:10163"/>
        <dbReference type="ChEBI" id="CHEBI:15378"/>
        <dbReference type="ChEBI" id="CHEBI:73682"/>
        <dbReference type="ChEBI" id="CHEBI:74411"/>
        <dbReference type="ChEBI" id="CHEBI:74418"/>
        <dbReference type="ChEBI" id="CHEBI:456215"/>
        <dbReference type="EC" id="2.3.1.234"/>
    </reaction>
</comment>
<comment type="caution">
    <text evidence="11">The sequence shown here is derived from an EMBL/GenBank/DDBJ whole genome shotgun (WGS) entry which is preliminary data.</text>
</comment>
<evidence type="ECO:0000256" key="7">
    <source>
        <dbReference type="ARBA" id="ARBA00048117"/>
    </source>
</evidence>
<dbReference type="NCBIfam" id="TIGR03723">
    <property type="entry name" value="T6A_TsaD_YgjD"/>
    <property type="match status" value="1"/>
</dbReference>
<dbReference type="EMBL" id="DYZL01000075">
    <property type="protein sequence ID" value="HJH42961.1"/>
    <property type="molecule type" value="Genomic_DNA"/>
</dbReference>
<accession>A0A9D3AD54</accession>
<evidence type="ECO:0000256" key="5">
    <source>
        <dbReference type="ARBA" id="ARBA00023004"/>
    </source>
</evidence>
<evidence type="ECO:0000256" key="8">
    <source>
        <dbReference type="HAMAP-Rule" id="MF_01445"/>
    </source>
</evidence>
<dbReference type="GO" id="GO:0002949">
    <property type="term" value="P:tRNA threonylcarbamoyladenosine modification"/>
    <property type="evidence" value="ECO:0007669"/>
    <property type="project" value="UniProtKB-UniRule"/>
</dbReference>
<dbReference type="NCBIfam" id="TIGR00329">
    <property type="entry name" value="gcp_kae1"/>
    <property type="match status" value="1"/>
</dbReference>
<dbReference type="GO" id="GO:0005506">
    <property type="term" value="F:iron ion binding"/>
    <property type="evidence" value="ECO:0007669"/>
    <property type="project" value="UniProtKB-UniRule"/>
</dbReference>
<feature type="binding site" evidence="8">
    <location>
        <position position="770"/>
    </location>
    <ligand>
        <name>Fe cation</name>
        <dbReference type="ChEBI" id="CHEBI:24875"/>
    </ligand>
</feature>
<dbReference type="InterPro" id="IPR043129">
    <property type="entry name" value="ATPase_NBD"/>
</dbReference>
<dbReference type="CDD" id="cd24032">
    <property type="entry name" value="ASKHA_NBD_TsaB"/>
    <property type="match status" value="1"/>
</dbReference>
<dbReference type="SUPFAM" id="SSF53067">
    <property type="entry name" value="Actin-like ATPase domain"/>
    <property type="match status" value="4"/>
</dbReference>
<dbReference type="GO" id="GO:0061711">
    <property type="term" value="F:tRNA N(6)-L-threonylcarbamoyladenine synthase activity"/>
    <property type="evidence" value="ECO:0007669"/>
    <property type="project" value="UniProtKB-EC"/>
</dbReference>
<comment type="similarity">
    <text evidence="8">Belongs to the KAE1 / TsaD family.</text>
</comment>
<reference evidence="11" key="1">
    <citation type="journal article" date="2021" name="PeerJ">
        <title>Extensive microbial diversity within the chicken gut microbiome revealed by metagenomics and culture.</title>
        <authorList>
            <person name="Gilroy R."/>
            <person name="Ravi A."/>
            <person name="Getino M."/>
            <person name="Pursley I."/>
            <person name="Horton D.L."/>
            <person name="Alikhan N.F."/>
            <person name="Baker D."/>
            <person name="Gharbi K."/>
            <person name="Hall N."/>
            <person name="Watson M."/>
            <person name="Adriaenssens E.M."/>
            <person name="Foster-Nyarko E."/>
            <person name="Jarju S."/>
            <person name="Secka A."/>
            <person name="Antonio M."/>
            <person name="Oren A."/>
            <person name="Chaudhuri R.R."/>
            <person name="La Ragione R."/>
            <person name="Hildebrand F."/>
            <person name="Pallen M.J."/>
        </authorList>
    </citation>
    <scope>NUCLEOTIDE SEQUENCE</scope>
    <source>
        <strain evidence="11">USAMLcec12-2067</strain>
    </source>
</reference>
<dbReference type="InterPro" id="IPR000905">
    <property type="entry name" value="Gcp-like_dom"/>
</dbReference>